<evidence type="ECO:0000313" key="2">
    <source>
        <dbReference type="Proteomes" id="UP000482578"/>
    </source>
</evidence>
<dbReference type="RefSeq" id="WP_163317018.1">
    <property type="nucleotide sequence ID" value="NZ_JAAGAA010000012.1"/>
</dbReference>
<comment type="caution">
    <text evidence="1">The sequence shown here is derived from an EMBL/GenBank/DDBJ whole genome shotgun (WGS) entry which is preliminary data.</text>
</comment>
<protein>
    <submittedName>
        <fullName evidence="1">Uncharacterized protein</fullName>
    </submittedName>
</protein>
<evidence type="ECO:0000313" key="1">
    <source>
        <dbReference type="EMBL" id="NDV13758.1"/>
    </source>
</evidence>
<proteinExistence type="predicted"/>
<accession>A0A6B2KUE4</accession>
<keyword evidence="2" id="KW-1185">Reference proteome</keyword>
<organism evidence="1 2">
    <name type="scientific">Crenobacter caeni</name>
    <dbReference type="NCBI Taxonomy" id="2705474"/>
    <lineage>
        <taxon>Bacteria</taxon>
        <taxon>Pseudomonadati</taxon>
        <taxon>Pseudomonadota</taxon>
        <taxon>Betaproteobacteria</taxon>
        <taxon>Neisseriales</taxon>
        <taxon>Neisseriaceae</taxon>
        <taxon>Crenobacter</taxon>
    </lineage>
</organism>
<dbReference type="AlphaFoldDB" id="A0A6B2KUE4"/>
<name>A0A6B2KUE4_9NEIS</name>
<dbReference type="EMBL" id="JAAGAA010000012">
    <property type="protein sequence ID" value="NDV13758.1"/>
    <property type="molecule type" value="Genomic_DNA"/>
</dbReference>
<dbReference type="Proteomes" id="UP000482578">
    <property type="component" value="Unassembled WGS sequence"/>
</dbReference>
<gene>
    <name evidence="1" type="ORF">GZH52_13310</name>
</gene>
<reference evidence="1 2" key="1">
    <citation type="submission" date="2020-02" db="EMBL/GenBank/DDBJ databases">
        <authorList>
            <person name="Yang Z."/>
        </authorList>
    </citation>
    <scope>NUCLEOTIDE SEQUENCE [LARGE SCALE GENOMIC DNA]</scope>
    <source>
        <strain evidence="1 2">HX-7-9</strain>
    </source>
</reference>
<sequence length="55" mass="6211">MTALVKGYPSYWRTWIDGEPLRTAAGHVRIFSSADTAIRALERAGHKVIQVEVER</sequence>